<evidence type="ECO:0000256" key="3">
    <source>
        <dbReference type="ARBA" id="ARBA00022741"/>
    </source>
</evidence>
<keyword evidence="6" id="KW-0460">Magnesium</keyword>
<evidence type="ECO:0000313" key="12">
    <source>
        <dbReference type="EMBL" id="ALP52027.1"/>
    </source>
</evidence>
<feature type="binding site" evidence="6">
    <location>
        <position position="597"/>
    </location>
    <ligand>
        <name>ATP</name>
        <dbReference type="ChEBI" id="CHEBI:30616"/>
    </ligand>
</feature>
<evidence type="ECO:0000259" key="8">
    <source>
        <dbReference type="Pfam" id="PF02503"/>
    </source>
</evidence>
<feature type="domain" description="Polyphosphate kinase N-terminal" evidence="9">
    <location>
        <begin position="12"/>
        <end position="117"/>
    </location>
</feature>
<dbReference type="GO" id="GO:0008976">
    <property type="term" value="F:polyphosphate kinase activity"/>
    <property type="evidence" value="ECO:0007669"/>
    <property type="project" value="UniProtKB-UniRule"/>
</dbReference>
<dbReference type="SUPFAM" id="SSF140356">
    <property type="entry name" value="PPK N-terminal domain-like"/>
    <property type="match status" value="1"/>
</dbReference>
<dbReference type="AlphaFoldDB" id="A0A0S2TA54"/>
<evidence type="ECO:0000256" key="4">
    <source>
        <dbReference type="ARBA" id="ARBA00022777"/>
    </source>
</evidence>
<keyword evidence="13" id="KW-1185">Reference proteome</keyword>
<comment type="similarity">
    <text evidence="6 7">Belongs to the polyphosphate kinase 1 (PPK1) family.</text>
</comment>
<name>A0A0S2TA54_9GAMM</name>
<proteinExistence type="inferred from homology"/>
<keyword evidence="3 6" id="KW-0547">Nucleotide-binding</keyword>
<dbReference type="GO" id="GO:0006799">
    <property type="term" value="P:polyphosphate biosynthetic process"/>
    <property type="evidence" value="ECO:0007669"/>
    <property type="project" value="UniProtKB-UniRule"/>
</dbReference>
<feature type="binding site" evidence="6">
    <location>
        <position position="380"/>
    </location>
    <ligand>
        <name>Mg(2+)</name>
        <dbReference type="ChEBI" id="CHEBI:18420"/>
    </ligand>
</feature>
<dbReference type="EMBL" id="CP013099">
    <property type="protein sequence ID" value="ALP52027.1"/>
    <property type="molecule type" value="Genomic_DNA"/>
</dbReference>
<evidence type="ECO:0000259" key="11">
    <source>
        <dbReference type="Pfam" id="PF17941"/>
    </source>
</evidence>
<gene>
    <name evidence="6" type="primary">ppk</name>
    <name evidence="12" type="ORF">Tel_02105</name>
</gene>
<dbReference type="EC" id="2.7.4.1" evidence="6 7"/>
<evidence type="ECO:0000256" key="2">
    <source>
        <dbReference type="ARBA" id="ARBA00022679"/>
    </source>
</evidence>
<dbReference type="InterPro" id="IPR036830">
    <property type="entry name" value="PP_kinase_middle_dom_sf"/>
</dbReference>
<reference evidence="12" key="1">
    <citation type="submission" date="2015-10" db="EMBL/GenBank/DDBJ databases">
        <title>Description of Candidatus Tenderia electrophaga gen. nov, sp. nov., an Uncultivated Electroautotroph from a Biocathode Enrichment.</title>
        <authorList>
            <person name="Eddie B.J."/>
            <person name="Malanoski A.P."/>
            <person name="Wang Z."/>
            <person name="Hall R.J."/>
            <person name="Oh S.D."/>
            <person name="Heiner C."/>
            <person name="Lin B."/>
            <person name="Strycharz-Glaven S.M."/>
        </authorList>
    </citation>
    <scope>NUCLEOTIDE SEQUENCE [LARGE SCALE GENOMIC DNA]</scope>
    <source>
        <strain evidence="12">NRL1</strain>
    </source>
</reference>
<dbReference type="NCBIfam" id="NF003917">
    <property type="entry name" value="PRK05443.1-1"/>
    <property type="match status" value="1"/>
</dbReference>
<dbReference type="Proteomes" id="UP000055136">
    <property type="component" value="Chromosome"/>
</dbReference>
<keyword evidence="1 6" id="KW-0597">Phosphoprotein</keyword>
<sequence>MEEIDLKQPEFYINRELSLLEFNRRVLEQAKDERVPLLERVRFLCISSTNLDEFFEVRVAGLKQKAGLGAVESGPDNMSAPEVLKEVNLRAHDLVDEQYRVLNDIMFPLLEQQGIRFIRRDDWNTSQKRWLRRFFNDSLHPVLSPMGLDPAHPFPRILNKSLNFIVALTGKDAFGRNSGLAVISAPRSLPRVIQLPADETDSGPYDFVFLSSVMHAFADVLFHGMKVEGLYQFRVTRNSELFVDEEEIDDLLRAVEGELLTRNYGDLVRLEVAHNCPQELVKFLEDQFVLADTDVYQVNGPVNLNRLAEVCDLVDRPDLKYPSFTPRLPQQLASKDVFKALVKRDVLLHLPFESFLPVIDFLRQAAEDAHVLAIKQTLYRTGPQSAVVDALVAAAHAGKEVTVVIELMARFDEEANVALAARLQRAGAHVVYGVVGYKTHAKMILVVRREGKRLRHYVHLGTGNYHPRTARIYTDYGLMTCNKAIGQDVQKVFNQLTSLGKVAKLNRLLHSPFTMHQAMLDKIEREIVHAGAGGGGRIIVKVNAVIDPQLIQALYRASQVGVEIDLIVRGMCRLRPGIPGVSDNIRVRSVIGRFLEHTRVFYFANGGEEEVYASSADWMERNMFRRVEVCFPIENKTLRERVKQDLAWYLKDNTQAWMLSADGSYALPQMDEGEEPFSAQQALLNELAES</sequence>
<evidence type="ECO:0000256" key="1">
    <source>
        <dbReference type="ARBA" id="ARBA00022553"/>
    </source>
</evidence>
<feature type="binding site" evidence="6">
    <location>
        <position position="569"/>
    </location>
    <ligand>
        <name>ATP</name>
        <dbReference type="ChEBI" id="CHEBI:30616"/>
    </ligand>
</feature>
<dbReference type="KEGG" id="tee:Tel_02105"/>
<dbReference type="STRING" id="1748243.Tel_02105"/>
<dbReference type="Gene3D" id="3.30.1840.10">
    <property type="entry name" value="Polyphosphate kinase middle domain"/>
    <property type="match status" value="1"/>
</dbReference>
<evidence type="ECO:0000313" key="13">
    <source>
        <dbReference type="Proteomes" id="UP000055136"/>
    </source>
</evidence>
<feature type="active site" description="Phosphohistidine intermediate" evidence="6">
    <location>
        <position position="440"/>
    </location>
</feature>
<dbReference type="PANTHER" id="PTHR30218:SF0">
    <property type="entry name" value="POLYPHOSPHATE KINASE"/>
    <property type="match status" value="1"/>
</dbReference>
<evidence type="ECO:0000256" key="6">
    <source>
        <dbReference type="HAMAP-Rule" id="MF_00347"/>
    </source>
</evidence>
<keyword evidence="6" id="KW-0479">Metal-binding</keyword>
<evidence type="ECO:0000259" key="10">
    <source>
        <dbReference type="Pfam" id="PF13090"/>
    </source>
</evidence>
<dbReference type="Gene3D" id="3.30.870.10">
    <property type="entry name" value="Endonuclease Chain A"/>
    <property type="match status" value="2"/>
</dbReference>
<evidence type="ECO:0000256" key="5">
    <source>
        <dbReference type="ARBA" id="ARBA00022840"/>
    </source>
</evidence>
<organism evidence="12 13">
    <name type="scientific">Candidatus Tenderia electrophaga</name>
    <dbReference type="NCBI Taxonomy" id="1748243"/>
    <lineage>
        <taxon>Bacteria</taxon>
        <taxon>Pseudomonadati</taxon>
        <taxon>Pseudomonadota</taxon>
        <taxon>Gammaproteobacteria</taxon>
        <taxon>Candidatus Tenderiales</taxon>
        <taxon>Candidatus Tenderiaceae</taxon>
        <taxon>Candidatus Tenderia</taxon>
    </lineage>
</organism>
<feature type="domain" description="Polyphosphate kinase middle" evidence="8">
    <location>
        <begin position="127"/>
        <end position="309"/>
    </location>
</feature>
<comment type="catalytic activity">
    <reaction evidence="6 7">
        <text>[phosphate](n) + ATP = [phosphate](n+1) + ADP</text>
        <dbReference type="Rhea" id="RHEA:19573"/>
        <dbReference type="Rhea" id="RHEA-COMP:9859"/>
        <dbReference type="Rhea" id="RHEA-COMP:14280"/>
        <dbReference type="ChEBI" id="CHEBI:16838"/>
        <dbReference type="ChEBI" id="CHEBI:30616"/>
        <dbReference type="ChEBI" id="CHEBI:456216"/>
        <dbReference type="EC" id="2.7.4.1"/>
    </reaction>
</comment>
<keyword evidence="2 6" id="KW-0808">Transferase</keyword>
<dbReference type="Pfam" id="PF13090">
    <property type="entry name" value="PP_kinase_C"/>
    <property type="match status" value="1"/>
</dbReference>
<keyword evidence="5 6" id="KW-0067">ATP-binding</keyword>
<dbReference type="InterPro" id="IPR003414">
    <property type="entry name" value="PP_kinase"/>
</dbReference>
<evidence type="ECO:0000259" key="9">
    <source>
        <dbReference type="Pfam" id="PF13089"/>
    </source>
</evidence>
<dbReference type="PIRSF" id="PIRSF015589">
    <property type="entry name" value="PP_kinase"/>
    <property type="match status" value="1"/>
</dbReference>
<accession>A0A0S2TA54</accession>
<dbReference type="GO" id="GO:0005524">
    <property type="term" value="F:ATP binding"/>
    <property type="evidence" value="ECO:0007669"/>
    <property type="project" value="UniProtKB-KW"/>
</dbReference>
<dbReference type="NCBIfam" id="TIGR03705">
    <property type="entry name" value="poly_P_kin"/>
    <property type="match status" value="1"/>
</dbReference>
<dbReference type="InterPro" id="IPR036832">
    <property type="entry name" value="PPK_N_dom_sf"/>
</dbReference>
<dbReference type="PANTHER" id="PTHR30218">
    <property type="entry name" value="POLYPHOSPHATE KINASE"/>
    <property type="match status" value="1"/>
</dbReference>
<feature type="domain" description="Polyphosphate kinase C-terminal" evidence="10">
    <location>
        <begin position="508"/>
        <end position="680"/>
    </location>
</feature>
<keyword evidence="4 6" id="KW-0418">Kinase</keyword>
<comment type="cofactor">
    <cofactor evidence="6">
        <name>Mg(2+)</name>
        <dbReference type="ChEBI" id="CHEBI:18420"/>
    </cofactor>
</comment>
<dbReference type="CDD" id="cd09168">
    <property type="entry name" value="PLDc_PaPPK1_C2_like"/>
    <property type="match status" value="1"/>
</dbReference>
<dbReference type="Pfam" id="PF13089">
    <property type="entry name" value="PP_kinase_N"/>
    <property type="match status" value="1"/>
</dbReference>
<dbReference type="InterPro" id="IPR025198">
    <property type="entry name" value="PPK_N_dom"/>
</dbReference>
<dbReference type="InterPro" id="IPR041108">
    <property type="entry name" value="PP_kinase_C_1"/>
</dbReference>
<feature type="domain" description="Polyphosphate kinase C-terminal" evidence="11">
    <location>
        <begin position="336"/>
        <end position="499"/>
    </location>
</feature>
<dbReference type="NCBIfam" id="NF003921">
    <property type="entry name" value="PRK05443.2-2"/>
    <property type="match status" value="1"/>
</dbReference>
<comment type="PTM">
    <text evidence="6 7">An intermediate of this reaction is the autophosphorylated ppk in which a phosphate is covalently linked to a histidine residue through a N-P bond.</text>
</comment>
<dbReference type="GO" id="GO:0009358">
    <property type="term" value="C:polyphosphate kinase complex"/>
    <property type="evidence" value="ECO:0007669"/>
    <property type="project" value="InterPro"/>
</dbReference>
<comment type="function">
    <text evidence="6 7">Catalyzes the reversible transfer of the terminal phosphate of ATP to form a long-chain polyphosphate (polyP).</text>
</comment>
<protein>
    <recommendedName>
        <fullName evidence="6 7">Polyphosphate kinase</fullName>
        <ecNumber evidence="6 7">2.7.4.1</ecNumber>
    </recommendedName>
    <alternativeName>
        <fullName evidence="6">ATP-polyphosphate phosphotransferase</fullName>
    </alternativeName>
    <alternativeName>
        <fullName evidence="6">Polyphosphoric acid kinase</fullName>
    </alternativeName>
</protein>
<dbReference type="HAMAP" id="MF_00347">
    <property type="entry name" value="Polyphosphate_kinase"/>
    <property type="match status" value="1"/>
</dbReference>
<dbReference type="Pfam" id="PF17941">
    <property type="entry name" value="PP_kinase_C_1"/>
    <property type="match status" value="1"/>
</dbReference>
<dbReference type="SUPFAM" id="SSF56024">
    <property type="entry name" value="Phospholipase D/nuclease"/>
    <property type="match status" value="2"/>
</dbReference>
<feature type="binding site" evidence="6">
    <location>
        <position position="50"/>
    </location>
    <ligand>
        <name>ATP</name>
        <dbReference type="ChEBI" id="CHEBI:30616"/>
    </ligand>
</feature>
<dbReference type="Gene3D" id="1.20.58.310">
    <property type="entry name" value="Polyphosphate kinase N-terminal domain"/>
    <property type="match status" value="1"/>
</dbReference>
<dbReference type="InterPro" id="IPR024953">
    <property type="entry name" value="PP_kinase_middle"/>
</dbReference>
<dbReference type="GO" id="GO:0046872">
    <property type="term" value="F:metal ion binding"/>
    <property type="evidence" value="ECO:0007669"/>
    <property type="project" value="UniProtKB-KW"/>
</dbReference>
<dbReference type="NCBIfam" id="NF003918">
    <property type="entry name" value="PRK05443.1-2"/>
    <property type="match status" value="1"/>
</dbReference>
<feature type="binding site" evidence="6">
    <location>
        <position position="410"/>
    </location>
    <ligand>
        <name>Mg(2+)</name>
        <dbReference type="ChEBI" id="CHEBI:18420"/>
    </ligand>
</feature>
<dbReference type="SUPFAM" id="SSF143724">
    <property type="entry name" value="PHP14-like"/>
    <property type="match status" value="1"/>
</dbReference>
<dbReference type="Pfam" id="PF02503">
    <property type="entry name" value="PP_kinase"/>
    <property type="match status" value="1"/>
</dbReference>
<evidence type="ECO:0000256" key="7">
    <source>
        <dbReference type="RuleBase" id="RU003800"/>
    </source>
</evidence>
<feature type="binding site" evidence="6">
    <location>
        <position position="473"/>
    </location>
    <ligand>
        <name>ATP</name>
        <dbReference type="ChEBI" id="CHEBI:30616"/>
    </ligand>
</feature>
<dbReference type="InterPro" id="IPR025200">
    <property type="entry name" value="PPK_C_dom2"/>
</dbReference>